<dbReference type="Proteomes" id="UP001651158">
    <property type="component" value="Unassembled WGS sequence"/>
</dbReference>
<gene>
    <name evidence="1" type="ORF">TcWFU_002355</name>
    <name evidence="2" type="ORF">TcWFU_006707</name>
</gene>
<evidence type="ECO:0000313" key="3">
    <source>
        <dbReference type="Proteomes" id="UP001651158"/>
    </source>
</evidence>
<dbReference type="EMBL" id="JAKROA010000021">
    <property type="protein sequence ID" value="KAL5103043.1"/>
    <property type="molecule type" value="Genomic_DNA"/>
</dbReference>
<proteinExistence type="predicted"/>
<evidence type="ECO:0000313" key="2">
    <source>
        <dbReference type="EMBL" id="KAL5103083.1"/>
    </source>
</evidence>
<accession>A0ABR4Q087</accession>
<organism evidence="2 3">
    <name type="scientific">Taenia crassiceps</name>
    <dbReference type="NCBI Taxonomy" id="6207"/>
    <lineage>
        <taxon>Eukaryota</taxon>
        <taxon>Metazoa</taxon>
        <taxon>Spiralia</taxon>
        <taxon>Lophotrochozoa</taxon>
        <taxon>Platyhelminthes</taxon>
        <taxon>Cestoda</taxon>
        <taxon>Eucestoda</taxon>
        <taxon>Cyclophyllidea</taxon>
        <taxon>Taeniidae</taxon>
        <taxon>Taenia</taxon>
    </lineage>
</organism>
<sequence length="263" mass="30296">MSVDVLDRYKIPTFQWKFLQLRGGMDSQWEALRQCVPRRPQTKVFIYHCVPPHSRRHHHHCTAALLHWHTTATTKHGEGRRTIYTVRAVLSSPVNCCLSVTATVVIPTSRHCALVTVDFDLWWFRDLSPSTANVHLRCALQVIFSREDAPSHLHELLGVGRYTWTRRSHSPLVVCKECSHFFTTTTTTSFICEAYWWVYADKARPSRRRVVRIMFGVKGTHLCACIRPFLAIAATTTTSSDRMQDWRLMPPQLHSRGGRADSN</sequence>
<reference evidence="2 3" key="1">
    <citation type="journal article" date="2022" name="Front. Cell. Infect. Microbiol.">
        <title>The Genomes of Two Strains of Taenia crassiceps the Animal Model for the Study of Human Cysticercosis.</title>
        <authorList>
            <person name="Bobes R.J."/>
            <person name="Estrada K."/>
            <person name="Rios-Valencia D.G."/>
            <person name="Calderon-Gallegos A."/>
            <person name="de la Torre P."/>
            <person name="Carrero J.C."/>
            <person name="Sanchez-Flores A."/>
            <person name="Laclette J.P."/>
        </authorList>
    </citation>
    <scope>NUCLEOTIDE SEQUENCE [LARGE SCALE GENOMIC DNA]</scope>
    <source>
        <strain evidence="2">WFUcys</strain>
    </source>
</reference>
<protein>
    <submittedName>
        <fullName evidence="2">Uncharacterized protein</fullName>
    </submittedName>
</protein>
<keyword evidence="3" id="KW-1185">Reference proteome</keyword>
<name>A0ABR4Q087_9CEST</name>
<dbReference type="EMBL" id="JAKROA010000021">
    <property type="protein sequence ID" value="KAL5103083.1"/>
    <property type="molecule type" value="Genomic_DNA"/>
</dbReference>
<evidence type="ECO:0000313" key="1">
    <source>
        <dbReference type="EMBL" id="KAL5103043.1"/>
    </source>
</evidence>
<reference evidence="2" key="2">
    <citation type="submission" date="2024-12" db="EMBL/GenBank/DDBJ databases">
        <authorList>
            <person name="Estrada K."/>
            <person name="Bobes R.J."/>
            <person name="Sanchez-Flores A."/>
            <person name="Laclette J.P."/>
        </authorList>
    </citation>
    <scope>NUCLEOTIDE SEQUENCE</scope>
    <source>
        <strain evidence="2">WFUcys</strain>
        <tissue evidence="2">Peritoneal cavity of infected mice</tissue>
    </source>
</reference>
<comment type="caution">
    <text evidence="2">The sequence shown here is derived from an EMBL/GenBank/DDBJ whole genome shotgun (WGS) entry which is preliminary data.</text>
</comment>